<reference evidence="3" key="1">
    <citation type="submission" date="2016-11" db="EMBL/GenBank/DDBJ databases">
        <authorList>
            <person name="Varghese N."/>
            <person name="Submissions S."/>
        </authorList>
    </citation>
    <scope>NUCLEOTIDE SEQUENCE [LARGE SCALE GENOMIC DNA]</scope>
    <source>
        <strain evidence="3">DSM 12906</strain>
    </source>
</reference>
<dbReference type="InterPro" id="IPR053714">
    <property type="entry name" value="Iso_Racemase_Enz_sf"/>
</dbReference>
<evidence type="ECO:0000313" key="3">
    <source>
        <dbReference type="Proteomes" id="UP000184512"/>
    </source>
</evidence>
<dbReference type="OrthoDB" id="9791723at2"/>
<sequence length="216" mass="23011">MRILSLNPTSSRLTTTALVEAAAAWSRRTKCLVETERIAGAPERLETDRQVEAVAGMVWERARRLEADGFDAMIVASPSDPGLAEGWALVPEPVIGVGWASMRRACAIDWGILCPHHQPPARAKAQATRYGFAEHLVAVQSASRVDYQADSAGLLAAEVNRLAAAGARSVVLGSASMSRTAEAIWGLVEVEVVEPLEAALDVALAAVRHTLPLATR</sequence>
<keyword evidence="3" id="KW-1185">Reference proteome</keyword>
<dbReference type="InterPro" id="IPR015942">
    <property type="entry name" value="Asp/Glu/hydantoin_racemase"/>
</dbReference>
<dbReference type="Proteomes" id="UP000184512">
    <property type="component" value="Unassembled WGS sequence"/>
</dbReference>
<gene>
    <name evidence="2" type="ORF">SAMN02745244_02480</name>
</gene>
<dbReference type="STRING" id="1123357.SAMN02745244_02480"/>
<evidence type="ECO:0000313" key="2">
    <source>
        <dbReference type="EMBL" id="SHJ42829.1"/>
    </source>
</evidence>
<comment type="similarity">
    <text evidence="1">Belongs to the HyuE racemase family.</text>
</comment>
<protein>
    <submittedName>
        <fullName evidence="2">Allantoin racemase</fullName>
    </submittedName>
</protein>
<dbReference type="AlphaFoldDB" id="A0A1M6J7Z0"/>
<dbReference type="EMBL" id="FQZG01000048">
    <property type="protein sequence ID" value="SHJ42829.1"/>
    <property type="molecule type" value="Genomic_DNA"/>
</dbReference>
<accession>A0A1M6J7Z0</accession>
<proteinExistence type="inferred from homology"/>
<dbReference type="Gene3D" id="3.40.50.12500">
    <property type="match status" value="1"/>
</dbReference>
<dbReference type="GO" id="GO:0047661">
    <property type="term" value="F:amino-acid racemase activity"/>
    <property type="evidence" value="ECO:0007669"/>
    <property type="project" value="InterPro"/>
</dbReference>
<dbReference type="Pfam" id="PF01177">
    <property type="entry name" value="Asp_Glu_race"/>
    <property type="match status" value="1"/>
</dbReference>
<organism evidence="2 3">
    <name type="scientific">Tessaracoccus bendigoensis DSM 12906</name>
    <dbReference type="NCBI Taxonomy" id="1123357"/>
    <lineage>
        <taxon>Bacteria</taxon>
        <taxon>Bacillati</taxon>
        <taxon>Actinomycetota</taxon>
        <taxon>Actinomycetes</taxon>
        <taxon>Propionibacteriales</taxon>
        <taxon>Propionibacteriaceae</taxon>
        <taxon>Tessaracoccus</taxon>
    </lineage>
</organism>
<name>A0A1M6J7Z0_9ACTN</name>
<dbReference type="RefSeq" id="WP_073188755.1">
    <property type="nucleotide sequence ID" value="NZ_FQZG01000048.1"/>
</dbReference>
<evidence type="ECO:0000256" key="1">
    <source>
        <dbReference type="ARBA" id="ARBA00038414"/>
    </source>
</evidence>